<name>A0A9N9PEK4_9GLOM</name>
<organism evidence="1 2">
    <name type="scientific">Racocetra fulgida</name>
    <dbReference type="NCBI Taxonomy" id="60492"/>
    <lineage>
        <taxon>Eukaryota</taxon>
        <taxon>Fungi</taxon>
        <taxon>Fungi incertae sedis</taxon>
        <taxon>Mucoromycota</taxon>
        <taxon>Glomeromycotina</taxon>
        <taxon>Glomeromycetes</taxon>
        <taxon>Diversisporales</taxon>
        <taxon>Gigasporaceae</taxon>
        <taxon>Racocetra</taxon>
    </lineage>
</organism>
<feature type="non-terminal residue" evidence="1">
    <location>
        <position position="86"/>
    </location>
</feature>
<feature type="non-terminal residue" evidence="1">
    <location>
        <position position="1"/>
    </location>
</feature>
<accession>A0A9N9PEK4</accession>
<sequence length="86" mass="9197">AIATLIQTQQGLTDALNVGGNANANANIAQLVPNNNNNIPKISIRIPNYKGKLQENVVAWLLQIQSIFCIQGINGDDTQIHYAATG</sequence>
<dbReference type="AlphaFoldDB" id="A0A9N9PEK4"/>
<comment type="caution">
    <text evidence="1">The sequence shown here is derived from an EMBL/GenBank/DDBJ whole genome shotgun (WGS) entry which is preliminary data.</text>
</comment>
<reference evidence="1" key="1">
    <citation type="submission" date="2021-06" db="EMBL/GenBank/DDBJ databases">
        <authorList>
            <person name="Kallberg Y."/>
            <person name="Tangrot J."/>
            <person name="Rosling A."/>
        </authorList>
    </citation>
    <scope>NUCLEOTIDE SEQUENCE</scope>
    <source>
        <strain evidence="1">IN212</strain>
    </source>
</reference>
<evidence type="ECO:0000313" key="2">
    <source>
        <dbReference type="Proteomes" id="UP000789396"/>
    </source>
</evidence>
<gene>
    <name evidence="1" type="ORF">RFULGI_LOCUS18553</name>
</gene>
<evidence type="ECO:0000313" key="1">
    <source>
        <dbReference type="EMBL" id="CAG8809135.1"/>
    </source>
</evidence>
<protein>
    <submittedName>
        <fullName evidence="1">17792_t:CDS:1</fullName>
    </submittedName>
</protein>
<keyword evidence="2" id="KW-1185">Reference proteome</keyword>
<dbReference type="Proteomes" id="UP000789396">
    <property type="component" value="Unassembled WGS sequence"/>
</dbReference>
<dbReference type="EMBL" id="CAJVPZ010082356">
    <property type="protein sequence ID" value="CAG8809135.1"/>
    <property type="molecule type" value="Genomic_DNA"/>
</dbReference>
<proteinExistence type="predicted"/>